<proteinExistence type="predicted"/>
<dbReference type="RefSeq" id="WP_071411884.1">
    <property type="nucleotide sequence ID" value="NZ_JBHUMF010000031.1"/>
</dbReference>
<protein>
    <recommendedName>
        <fullName evidence="3">YjcZ family sporulation protein</fullName>
    </recommendedName>
</protein>
<comment type="caution">
    <text evidence="1">The sequence shown here is derived from an EMBL/GenBank/DDBJ whole genome shotgun (WGS) entry which is preliminary data.</text>
</comment>
<organism evidence="1 2">
    <name type="scientific">Bacillus seohaeanensis</name>
    <dbReference type="NCBI Taxonomy" id="284580"/>
    <lineage>
        <taxon>Bacteria</taxon>
        <taxon>Bacillati</taxon>
        <taxon>Bacillota</taxon>
        <taxon>Bacilli</taxon>
        <taxon>Bacillales</taxon>
        <taxon>Bacillaceae</taxon>
        <taxon>Bacillus</taxon>
    </lineage>
</organism>
<evidence type="ECO:0008006" key="3">
    <source>
        <dbReference type="Google" id="ProtNLM"/>
    </source>
</evidence>
<gene>
    <name evidence="1" type="ORF">ACFSUL_13540</name>
</gene>
<name>A0ABW5RST2_9BACI</name>
<evidence type="ECO:0000313" key="1">
    <source>
        <dbReference type="EMBL" id="MFD2681758.1"/>
    </source>
</evidence>
<keyword evidence="2" id="KW-1185">Reference proteome</keyword>
<accession>A0ABW5RST2</accession>
<dbReference type="Proteomes" id="UP001597506">
    <property type="component" value="Unassembled WGS sequence"/>
</dbReference>
<dbReference type="EMBL" id="JBHUMF010000031">
    <property type="protein sequence ID" value="MFD2681758.1"/>
    <property type="molecule type" value="Genomic_DNA"/>
</dbReference>
<sequence length="68" mass="6899">MSGFFLLVLLSIVTALIAIGVSKPSNRRYTGGNSHSTYYSGDYNNSHNCDSFGGDFGGGDGGGCGGGD</sequence>
<reference evidence="2" key="1">
    <citation type="journal article" date="2019" name="Int. J. Syst. Evol. Microbiol.">
        <title>The Global Catalogue of Microorganisms (GCM) 10K type strain sequencing project: providing services to taxonomists for standard genome sequencing and annotation.</title>
        <authorList>
            <consortium name="The Broad Institute Genomics Platform"/>
            <consortium name="The Broad Institute Genome Sequencing Center for Infectious Disease"/>
            <person name="Wu L."/>
            <person name="Ma J."/>
        </authorList>
    </citation>
    <scope>NUCLEOTIDE SEQUENCE [LARGE SCALE GENOMIC DNA]</scope>
    <source>
        <strain evidence="2">KCTC 3913</strain>
    </source>
</reference>
<evidence type="ECO:0000313" key="2">
    <source>
        <dbReference type="Proteomes" id="UP001597506"/>
    </source>
</evidence>